<keyword evidence="2 6" id="KW-0812">Transmembrane</keyword>
<evidence type="ECO:0000259" key="7">
    <source>
        <dbReference type="PROSITE" id="PS50850"/>
    </source>
</evidence>
<dbReference type="AlphaFoldDB" id="A0AAE3VTQ9"/>
<dbReference type="InterPro" id="IPR011701">
    <property type="entry name" value="MFS"/>
</dbReference>
<evidence type="ECO:0000256" key="6">
    <source>
        <dbReference type="SAM" id="Phobius"/>
    </source>
</evidence>
<evidence type="ECO:0000256" key="5">
    <source>
        <dbReference type="SAM" id="MobiDB-lite"/>
    </source>
</evidence>
<evidence type="ECO:0000256" key="3">
    <source>
        <dbReference type="ARBA" id="ARBA00022989"/>
    </source>
</evidence>
<dbReference type="GO" id="GO:0022857">
    <property type="term" value="F:transmembrane transporter activity"/>
    <property type="evidence" value="ECO:0007669"/>
    <property type="project" value="InterPro"/>
</dbReference>
<evidence type="ECO:0000256" key="1">
    <source>
        <dbReference type="ARBA" id="ARBA00004651"/>
    </source>
</evidence>
<dbReference type="EMBL" id="JAUSUZ010000001">
    <property type="protein sequence ID" value="MDQ0363504.1"/>
    <property type="molecule type" value="Genomic_DNA"/>
</dbReference>
<dbReference type="Gene3D" id="1.20.1250.20">
    <property type="entry name" value="MFS general substrate transporter like domains"/>
    <property type="match status" value="1"/>
</dbReference>
<evidence type="ECO:0000313" key="8">
    <source>
        <dbReference type="EMBL" id="MDQ0363504.1"/>
    </source>
</evidence>
<dbReference type="GO" id="GO:0005886">
    <property type="term" value="C:plasma membrane"/>
    <property type="evidence" value="ECO:0007669"/>
    <property type="project" value="UniProtKB-SubCell"/>
</dbReference>
<keyword evidence="3 6" id="KW-1133">Transmembrane helix</keyword>
<evidence type="ECO:0000256" key="4">
    <source>
        <dbReference type="ARBA" id="ARBA00023136"/>
    </source>
</evidence>
<protein>
    <submittedName>
        <fullName evidence="8">MFS family permease</fullName>
    </submittedName>
</protein>
<dbReference type="Proteomes" id="UP001240236">
    <property type="component" value="Unassembled WGS sequence"/>
</dbReference>
<sequence length="162" mass="16443">MTTISTRPPATAARATVLASASLTIMGAAIIAPGLPAMTAAYAGTQAAEVLVRLTLTVTSLAIAVTAPAAGLLADRVGRRPLLIASLALYAAAALILPAAALFLGEPARRTGAVHGSPHRGDRREPGDHRGVRPGGRRHGHLLHGPPRSCRSGSPRSAPARP</sequence>
<feature type="domain" description="Major facilitator superfamily (MFS) profile" evidence="7">
    <location>
        <begin position="13"/>
        <end position="162"/>
    </location>
</feature>
<feature type="transmembrane region" description="Helical" evidence="6">
    <location>
        <begin position="81"/>
        <end position="104"/>
    </location>
</feature>
<reference evidence="8 9" key="1">
    <citation type="submission" date="2023-07" db="EMBL/GenBank/DDBJ databases">
        <title>Sequencing the genomes of 1000 actinobacteria strains.</title>
        <authorList>
            <person name="Klenk H.-P."/>
        </authorList>
    </citation>
    <scope>NUCLEOTIDE SEQUENCE [LARGE SCALE GENOMIC DNA]</scope>
    <source>
        <strain evidence="8 9">DSM 44709</strain>
    </source>
</reference>
<keyword evidence="9" id="KW-1185">Reference proteome</keyword>
<comment type="subcellular location">
    <subcellularLocation>
        <location evidence="1">Cell membrane</location>
        <topology evidence="1">Multi-pass membrane protein</topology>
    </subcellularLocation>
</comment>
<dbReference type="PROSITE" id="PS00216">
    <property type="entry name" value="SUGAR_TRANSPORT_1"/>
    <property type="match status" value="1"/>
</dbReference>
<dbReference type="InterPro" id="IPR020846">
    <property type="entry name" value="MFS_dom"/>
</dbReference>
<feature type="compositionally biased region" description="Low complexity" evidence="5">
    <location>
        <begin position="143"/>
        <end position="162"/>
    </location>
</feature>
<evidence type="ECO:0000256" key="2">
    <source>
        <dbReference type="ARBA" id="ARBA00022692"/>
    </source>
</evidence>
<feature type="region of interest" description="Disordered" evidence="5">
    <location>
        <begin position="111"/>
        <end position="162"/>
    </location>
</feature>
<dbReference type="PROSITE" id="PS50850">
    <property type="entry name" value="MFS"/>
    <property type="match status" value="1"/>
</dbReference>
<dbReference type="InterPro" id="IPR005829">
    <property type="entry name" value="Sugar_transporter_CS"/>
</dbReference>
<organism evidence="8 9">
    <name type="scientific">Catenuloplanes indicus</name>
    <dbReference type="NCBI Taxonomy" id="137267"/>
    <lineage>
        <taxon>Bacteria</taxon>
        <taxon>Bacillati</taxon>
        <taxon>Actinomycetota</taxon>
        <taxon>Actinomycetes</taxon>
        <taxon>Micromonosporales</taxon>
        <taxon>Micromonosporaceae</taxon>
        <taxon>Catenuloplanes</taxon>
    </lineage>
</organism>
<name>A0AAE3VTQ9_9ACTN</name>
<keyword evidence="4 6" id="KW-0472">Membrane</keyword>
<gene>
    <name evidence="8" type="ORF">J2S42_000173</name>
</gene>
<dbReference type="SUPFAM" id="SSF103473">
    <property type="entry name" value="MFS general substrate transporter"/>
    <property type="match status" value="1"/>
</dbReference>
<dbReference type="InterPro" id="IPR036259">
    <property type="entry name" value="MFS_trans_sf"/>
</dbReference>
<proteinExistence type="predicted"/>
<accession>A0AAE3VTQ9</accession>
<dbReference type="Pfam" id="PF07690">
    <property type="entry name" value="MFS_1"/>
    <property type="match status" value="1"/>
</dbReference>
<feature type="compositionally biased region" description="Basic and acidic residues" evidence="5">
    <location>
        <begin position="119"/>
        <end position="131"/>
    </location>
</feature>
<dbReference type="RefSeq" id="WP_307234181.1">
    <property type="nucleotide sequence ID" value="NZ_JAUSUZ010000001.1"/>
</dbReference>
<evidence type="ECO:0000313" key="9">
    <source>
        <dbReference type="Proteomes" id="UP001240236"/>
    </source>
</evidence>
<comment type="caution">
    <text evidence="8">The sequence shown here is derived from an EMBL/GenBank/DDBJ whole genome shotgun (WGS) entry which is preliminary data.</text>
</comment>
<feature type="transmembrane region" description="Helical" evidence="6">
    <location>
        <begin position="53"/>
        <end position="74"/>
    </location>
</feature>